<dbReference type="Pfam" id="PF00433">
    <property type="entry name" value="Pkinase_C"/>
    <property type="match status" value="1"/>
</dbReference>
<keyword evidence="12" id="KW-1185">Reference proteome</keyword>
<reference evidence="13" key="1">
    <citation type="submission" date="2023-03" db="UniProtKB">
        <authorList>
            <consortium name="WormBaseParasite"/>
        </authorList>
    </citation>
    <scope>IDENTIFICATION</scope>
</reference>
<dbReference type="InterPro" id="IPR017441">
    <property type="entry name" value="Protein_kinase_ATP_BS"/>
</dbReference>
<evidence type="ECO:0000256" key="9">
    <source>
        <dbReference type="SAM" id="MobiDB-lite"/>
    </source>
</evidence>
<dbReference type="InterPro" id="IPR000961">
    <property type="entry name" value="AGC-kinase_C"/>
</dbReference>
<keyword evidence="6" id="KW-0418">Kinase</keyword>
<dbReference type="SUPFAM" id="SSF64268">
    <property type="entry name" value="PX domain"/>
    <property type="match status" value="1"/>
</dbReference>
<evidence type="ECO:0000313" key="13">
    <source>
        <dbReference type="WBParaSite" id="ALUE_0000478101-mRNA-1"/>
    </source>
</evidence>
<keyword evidence="4" id="KW-0808">Transferase</keyword>
<dbReference type="FunFam" id="3.30.200.20:FF:000537">
    <property type="entry name" value="Non-specific serine/threonine protein kinase"/>
    <property type="match status" value="1"/>
</dbReference>
<feature type="domain" description="Protein kinase" evidence="10">
    <location>
        <begin position="197"/>
        <end position="443"/>
    </location>
</feature>
<dbReference type="InterPro" id="IPR008271">
    <property type="entry name" value="Ser/Thr_kinase_AS"/>
</dbReference>
<dbReference type="InterPro" id="IPR017892">
    <property type="entry name" value="Pkinase_C"/>
</dbReference>
<dbReference type="FunFam" id="1.10.510.10:FF:000008">
    <property type="entry name" value="Non-specific serine/threonine protein kinase"/>
    <property type="match status" value="1"/>
</dbReference>
<dbReference type="SUPFAM" id="SSF56112">
    <property type="entry name" value="Protein kinase-like (PK-like)"/>
    <property type="match status" value="1"/>
</dbReference>
<dbReference type="GO" id="GO:0035091">
    <property type="term" value="F:phosphatidylinositol binding"/>
    <property type="evidence" value="ECO:0007669"/>
    <property type="project" value="InterPro"/>
</dbReference>
<evidence type="ECO:0000256" key="8">
    <source>
        <dbReference type="PROSITE-ProRule" id="PRU10141"/>
    </source>
</evidence>
<evidence type="ECO:0000256" key="4">
    <source>
        <dbReference type="ARBA" id="ARBA00022679"/>
    </source>
</evidence>
<evidence type="ECO:0000256" key="5">
    <source>
        <dbReference type="ARBA" id="ARBA00022741"/>
    </source>
</evidence>
<keyword evidence="2" id="KW-0723">Serine/threonine-protein kinase</keyword>
<feature type="compositionally biased region" description="Basic and acidic residues" evidence="9">
    <location>
        <begin position="30"/>
        <end position="40"/>
    </location>
</feature>
<dbReference type="PANTHER" id="PTHR24351">
    <property type="entry name" value="RIBOSOMAL PROTEIN S6 KINASE"/>
    <property type="match status" value="1"/>
</dbReference>
<feature type="domain" description="AGC-kinase C-terminal" evidence="11">
    <location>
        <begin position="444"/>
        <end position="507"/>
    </location>
</feature>
<evidence type="ECO:0000256" key="3">
    <source>
        <dbReference type="ARBA" id="ARBA00022553"/>
    </source>
</evidence>
<keyword evidence="7 8" id="KW-0067">ATP-binding</keyword>
<dbReference type="Pfam" id="PF00069">
    <property type="entry name" value="Pkinase"/>
    <property type="match status" value="1"/>
</dbReference>
<evidence type="ECO:0000259" key="11">
    <source>
        <dbReference type="PROSITE" id="PS51285"/>
    </source>
</evidence>
<evidence type="ECO:0000256" key="1">
    <source>
        <dbReference type="ARBA" id="ARBA00009903"/>
    </source>
</evidence>
<protein>
    <submittedName>
        <fullName evidence="13">Non-specific serine/threonine protein kinase</fullName>
    </submittedName>
</protein>
<dbReference type="PROSITE" id="PS00108">
    <property type="entry name" value="PROTEIN_KINASE_ST"/>
    <property type="match status" value="1"/>
</dbReference>
<dbReference type="Proteomes" id="UP000036681">
    <property type="component" value="Unplaced"/>
</dbReference>
<evidence type="ECO:0000313" key="12">
    <source>
        <dbReference type="Proteomes" id="UP000036681"/>
    </source>
</evidence>
<dbReference type="InterPro" id="IPR001683">
    <property type="entry name" value="PX_dom"/>
</dbReference>
<dbReference type="Gene3D" id="3.30.1520.10">
    <property type="entry name" value="Phox-like domain"/>
    <property type="match status" value="1"/>
</dbReference>
<keyword evidence="5 8" id="KW-0547">Nucleotide-binding</keyword>
<dbReference type="GO" id="GO:0004674">
    <property type="term" value="F:protein serine/threonine kinase activity"/>
    <property type="evidence" value="ECO:0007669"/>
    <property type="project" value="UniProtKB-KW"/>
</dbReference>
<dbReference type="InterPro" id="IPR000719">
    <property type="entry name" value="Prot_kinase_dom"/>
</dbReference>
<dbReference type="PROSITE" id="PS51285">
    <property type="entry name" value="AGC_KINASE_CTER"/>
    <property type="match status" value="1"/>
</dbReference>
<sequence length="507" mass="59212">MSIEVRQMNFEVDRLTNIEVAVEHNRIDGKDSRREQRMNIEVEDDGPNEERERSRSSRALVQNRSNERMDEAFSQHASFYTVDRSALVGYSIYSISIEDGDEVQRRFNDFEKFYEKVRESGLLSSAIGTPPKKKFLQADTKLADKRKLWVEQFTHELILNHSDKEIVQKFFEMDTFREDEMVCLGSSERKNAKPSDFDFLKTIGKGSFGRVYLVRHRVNRKLYAMKVMGKEHIKKRNEVKHIMAERNVLISNVNHPFLVALHYSFQTKDKLYFVLDYLNGGELFFHLQKERHFSEARSRFYTAEIGSALGHLHDNNIIYRDLKPENLLLDRSGHVILTDFGLCKENMNPTDTTETFCGTPEYLAPEILLKKPYDRTVDWWCLGSVLYEMLVGLPPFYSKDRAEMYERILHQKLAVPPTLLDKVCDRRLGAVDDFNEIKSHSFFTPIDFEKLQRKELKPPFVPKIKDELDVSQIDREFTSQQPNPASLIPATFGTHRDTDFPGFSYVS</sequence>
<dbReference type="SMART" id="SM00133">
    <property type="entry name" value="S_TK_X"/>
    <property type="match status" value="1"/>
</dbReference>
<dbReference type="CDD" id="cd06093">
    <property type="entry name" value="PX_domain"/>
    <property type="match status" value="1"/>
</dbReference>
<accession>A0A9J2P4Z7</accession>
<proteinExistence type="inferred from homology"/>
<comment type="similarity">
    <text evidence="1">Belongs to the protein kinase superfamily. AGC Ser/Thr protein kinase family.</text>
</comment>
<dbReference type="Gene3D" id="1.10.510.10">
    <property type="entry name" value="Transferase(Phosphotransferase) domain 1"/>
    <property type="match status" value="1"/>
</dbReference>
<dbReference type="SMART" id="SM00220">
    <property type="entry name" value="S_TKc"/>
    <property type="match status" value="1"/>
</dbReference>
<dbReference type="PROSITE" id="PS00107">
    <property type="entry name" value="PROTEIN_KINASE_ATP"/>
    <property type="match status" value="1"/>
</dbReference>
<dbReference type="InterPro" id="IPR011009">
    <property type="entry name" value="Kinase-like_dom_sf"/>
</dbReference>
<evidence type="ECO:0000259" key="10">
    <source>
        <dbReference type="PROSITE" id="PS50011"/>
    </source>
</evidence>
<dbReference type="WBParaSite" id="ALUE_0000478101-mRNA-1">
    <property type="protein sequence ID" value="ALUE_0000478101-mRNA-1"/>
    <property type="gene ID" value="ALUE_0000478101"/>
</dbReference>
<organism evidence="12 13">
    <name type="scientific">Ascaris lumbricoides</name>
    <name type="common">Giant roundworm</name>
    <dbReference type="NCBI Taxonomy" id="6252"/>
    <lineage>
        <taxon>Eukaryota</taxon>
        <taxon>Metazoa</taxon>
        <taxon>Ecdysozoa</taxon>
        <taxon>Nematoda</taxon>
        <taxon>Chromadorea</taxon>
        <taxon>Rhabditida</taxon>
        <taxon>Spirurina</taxon>
        <taxon>Ascaridomorpha</taxon>
        <taxon>Ascaridoidea</taxon>
        <taxon>Ascarididae</taxon>
        <taxon>Ascaris</taxon>
    </lineage>
</organism>
<dbReference type="PROSITE" id="PS50011">
    <property type="entry name" value="PROTEIN_KINASE_DOM"/>
    <property type="match status" value="1"/>
</dbReference>
<keyword evidence="3" id="KW-0597">Phosphoprotein</keyword>
<name>A0A9J2P4Z7_ASCLU</name>
<dbReference type="Gene3D" id="3.30.200.20">
    <property type="entry name" value="Phosphorylase Kinase, domain 1"/>
    <property type="match status" value="1"/>
</dbReference>
<dbReference type="InterPro" id="IPR036871">
    <property type="entry name" value="PX_dom_sf"/>
</dbReference>
<feature type="binding site" evidence="8">
    <location>
        <position position="226"/>
    </location>
    <ligand>
        <name>ATP</name>
        <dbReference type="ChEBI" id="CHEBI:30616"/>
    </ligand>
</feature>
<dbReference type="GO" id="GO:0005524">
    <property type="term" value="F:ATP binding"/>
    <property type="evidence" value="ECO:0007669"/>
    <property type="project" value="UniProtKB-UniRule"/>
</dbReference>
<dbReference type="Pfam" id="PF00787">
    <property type="entry name" value="PX"/>
    <property type="match status" value="1"/>
</dbReference>
<evidence type="ECO:0000256" key="7">
    <source>
        <dbReference type="ARBA" id="ARBA00022840"/>
    </source>
</evidence>
<evidence type="ECO:0000256" key="2">
    <source>
        <dbReference type="ARBA" id="ARBA00022527"/>
    </source>
</evidence>
<evidence type="ECO:0000256" key="6">
    <source>
        <dbReference type="ARBA" id="ARBA00022777"/>
    </source>
</evidence>
<feature type="region of interest" description="Disordered" evidence="9">
    <location>
        <begin position="30"/>
        <end position="67"/>
    </location>
</feature>
<dbReference type="AlphaFoldDB" id="A0A9J2P4Z7"/>